<name>A0A0E9PQJ1_ANGAN</name>
<accession>A0A0E9PQJ1</accession>
<reference evidence="2" key="2">
    <citation type="journal article" date="2015" name="Fish Shellfish Immunol.">
        <title>Early steps in the European eel (Anguilla anguilla)-Vibrio vulnificus interaction in the gills: Role of the RtxA13 toxin.</title>
        <authorList>
            <person name="Callol A."/>
            <person name="Pajuelo D."/>
            <person name="Ebbesson L."/>
            <person name="Teles M."/>
            <person name="MacKenzie S."/>
            <person name="Amaro C."/>
        </authorList>
    </citation>
    <scope>NUCLEOTIDE SEQUENCE</scope>
</reference>
<feature type="compositionally biased region" description="Low complexity" evidence="1">
    <location>
        <begin position="9"/>
        <end position="20"/>
    </location>
</feature>
<evidence type="ECO:0000256" key="1">
    <source>
        <dbReference type="SAM" id="MobiDB-lite"/>
    </source>
</evidence>
<proteinExistence type="predicted"/>
<evidence type="ECO:0000313" key="2">
    <source>
        <dbReference type="EMBL" id="JAH06754.1"/>
    </source>
</evidence>
<dbReference type="AlphaFoldDB" id="A0A0E9PQJ1"/>
<protein>
    <submittedName>
        <fullName evidence="2">Uncharacterized protein</fullName>
    </submittedName>
</protein>
<organism evidence="2">
    <name type="scientific">Anguilla anguilla</name>
    <name type="common">European freshwater eel</name>
    <name type="synonym">Muraena anguilla</name>
    <dbReference type="NCBI Taxonomy" id="7936"/>
    <lineage>
        <taxon>Eukaryota</taxon>
        <taxon>Metazoa</taxon>
        <taxon>Chordata</taxon>
        <taxon>Craniata</taxon>
        <taxon>Vertebrata</taxon>
        <taxon>Euteleostomi</taxon>
        <taxon>Actinopterygii</taxon>
        <taxon>Neopterygii</taxon>
        <taxon>Teleostei</taxon>
        <taxon>Anguilliformes</taxon>
        <taxon>Anguillidae</taxon>
        <taxon>Anguilla</taxon>
    </lineage>
</organism>
<feature type="region of interest" description="Disordered" evidence="1">
    <location>
        <begin position="1"/>
        <end position="20"/>
    </location>
</feature>
<sequence>MWQAACKMAGSPRASASGTSSSLRLRCHYLTGAGSTAVTSEA</sequence>
<dbReference type="EMBL" id="GBXM01101823">
    <property type="protein sequence ID" value="JAH06754.1"/>
    <property type="molecule type" value="Transcribed_RNA"/>
</dbReference>
<reference evidence="2" key="1">
    <citation type="submission" date="2014-11" db="EMBL/GenBank/DDBJ databases">
        <authorList>
            <person name="Amaro Gonzalez C."/>
        </authorList>
    </citation>
    <scope>NUCLEOTIDE SEQUENCE</scope>
</reference>